<dbReference type="GO" id="GO:0006952">
    <property type="term" value="P:defense response"/>
    <property type="evidence" value="ECO:0007669"/>
    <property type="project" value="UniProtKB-ARBA"/>
</dbReference>
<evidence type="ECO:0000256" key="7">
    <source>
        <dbReference type="SAM" id="MobiDB-lite"/>
    </source>
</evidence>
<reference evidence="9" key="1">
    <citation type="journal article" date="2019" name="Genome Biol. Evol.">
        <title>The Rhododendron genome and chromosomal organization provide insight into shared whole-genome duplications across the heath family (Ericaceae).</title>
        <authorList>
            <person name="Soza V.L."/>
            <person name="Lindsley D."/>
            <person name="Waalkes A."/>
            <person name="Ramage E."/>
            <person name="Patwardhan R.P."/>
            <person name="Burton J.N."/>
            <person name="Adey A."/>
            <person name="Kumar A."/>
            <person name="Qiu R."/>
            <person name="Shendure J."/>
            <person name="Hall B."/>
        </authorList>
    </citation>
    <scope>NUCLEOTIDE SEQUENCE</scope>
    <source>
        <strain evidence="9">RSF 1966-606</strain>
    </source>
</reference>
<evidence type="ECO:0000256" key="2">
    <source>
        <dbReference type="ARBA" id="ARBA00022614"/>
    </source>
</evidence>
<dbReference type="EMBL" id="QEFC01005254">
    <property type="protein sequence ID" value="KAE9444860.1"/>
    <property type="molecule type" value="Genomic_DNA"/>
</dbReference>
<dbReference type="PRINTS" id="PR00019">
    <property type="entry name" value="LEURICHRPT"/>
</dbReference>
<sequence length="326" mass="35636">MGIFHLPNLRMLRLTLNENLIGYLPEFSHSSQLEELTIGGTSFSGMLPISIGNLESLKILELEYTNLYGMLPPSVGNLAQLTYLDVSRNNFWGKIPSSIANLSKLTNLGLSGGSFDAGTLPFILGKLSKLTALYITDTKVSDVLPQCLANLTHLSALVLSNNELLGEIPSWLLNLTRFTSLDLSGNHLYGMFPSSISQLKHLEVLDLASNSLSGKVELDIFQNLQNLTLLNLSGNKLMMLATNSSNATLPKLSSIGLASCNLKEFPDFLQFQNELEFLNLANNNIQGPVPTWLWNTSKETMSVPKGNVDKSKVQGLSPGKPHSKDM</sequence>
<keyword evidence="6" id="KW-0325">Glycoprotein</keyword>
<dbReference type="SMART" id="SM00369">
    <property type="entry name" value="LRR_TYP"/>
    <property type="match status" value="4"/>
</dbReference>
<dbReference type="Pfam" id="PF23598">
    <property type="entry name" value="LRR_14"/>
    <property type="match status" value="1"/>
</dbReference>
<dbReference type="InterPro" id="IPR003591">
    <property type="entry name" value="Leu-rich_rpt_typical-subtyp"/>
</dbReference>
<evidence type="ECO:0000313" key="9">
    <source>
        <dbReference type="EMBL" id="KAE9444860.1"/>
    </source>
</evidence>
<evidence type="ECO:0000256" key="5">
    <source>
        <dbReference type="ARBA" id="ARBA00023136"/>
    </source>
</evidence>
<evidence type="ECO:0000256" key="3">
    <source>
        <dbReference type="ARBA" id="ARBA00022729"/>
    </source>
</evidence>
<keyword evidence="5" id="KW-0472">Membrane</keyword>
<comment type="caution">
    <text evidence="9">The sequence shown here is derived from an EMBL/GenBank/DDBJ whole genome shotgun (WGS) entry which is preliminary data.</text>
</comment>
<evidence type="ECO:0000259" key="8">
    <source>
        <dbReference type="Pfam" id="PF23598"/>
    </source>
</evidence>
<dbReference type="Pfam" id="PF00560">
    <property type="entry name" value="LRR_1"/>
    <property type="match status" value="2"/>
</dbReference>
<dbReference type="GO" id="GO:0051707">
    <property type="term" value="P:response to other organism"/>
    <property type="evidence" value="ECO:0007669"/>
    <property type="project" value="UniProtKB-ARBA"/>
</dbReference>
<dbReference type="GO" id="GO:0016020">
    <property type="term" value="C:membrane"/>
    <property type="evidence" value="ECO:0007669"/>
    <property type="project" value="UniProtKB-SubCell"/>
</dbReference>
<evidence type="ECO:0000256" key="1">
    <source>
        <dbReference type="ARBA" id="ARBA00004370"/>
    </source>
</evidence>
<dbReference type="Gene3D" id="3.80.10.10">
    <property type="entry name" value="Ribonuclease Inhibitor"/>
    <property type="match status" value="2"/>
</dbReference>
<feature type="domain" description="Disease resistance R13L4/SHOC-2-like LRR" evidence="8">
    <location>
        <begin position="9"/>
        <end position="110"/>
    </location>
</feature>
<dbReference type="PANTHER" id="PTHR47988">
    <property type="entry name" value="SOMATIC EMBRYOGENESIS RECEPTOR KINASE 1"/>
    <property type="match status" value="1"/>
</dbReference>
<dbReference type="FunFam" id="3.80.10.10:FF:000041">
    <property type="entry name" value="LRR receptor-like serine/threonine-protein kinase ERECTA"/>
    <property type="match status" value="2"/>
</dbReference>
<proteinExistence type="predicted"/>
<evidence type="ECO:0000256" key="4">
    <source>
        <dbReference type="ARBA" id="ARBA00022737"/>
    </source>
</evidence>
<gene>
    <name evidence="9" type="ORF">C3L33_23242</name>
</gene>
<accession>A0A6A4KEQ5</accession>
<dbReference type="SUPFAM" id="SSF52058">
    <property type="entry name" value="L domain-like"/>
    <property type="match status" value="1"/>
</dbReference>
<keyword evidence="2" id="KW-0433">Leucine-rich repeat</keyword>
<dbReference type="Pfam" id="PF13855">
    <property type="entry name" value="LRR_8"/>
    <property type="match status" value="1"/>
</dbReference>
<dbReference type="InterPro" id="IPR032675">
    <property type="entry name" value="LRR_dom_sf"/>
</dbReference>
<feature type="region of interest" description="Disordered" evidence="7">
    <location>
        <begin position="303"/>
        <end position="326"/>
    </location>
</feature>
<comment type="subcellular location">
    <subcellularLocation>
        <location evidence="1">Membrane</location>
    </subcellularLocation>
</comment>
<name>A0A6A4KEQ5_9ERIC</name>
<dbReference type="InterPro" id="IPR001611">
    <property type="entry name" value="Leu-rich_rpt"/>
</dbReference>
<dbReference type="AlphaFoldDB" id="A0A6A4KEQ5"/>
<evidence type="ECO:0000256" key="6">
    <source>
        <dbReference type="ARBA" id="ARBA00023180"/>
    </source>
</evidence>
<feature type="non-terminal residue" evidence="9">
    <location>
        <position position="1"/>
    </location>
</feature>
<protein>
    <recommendedName>
        <fullName evidence="8">Disease resistance R13L4/SHOC-2-like LRR domain-containing protein</fullName>
    </recommendedName>
</protein>
<dbReference type="OrthoDB" id="676979at2759"/>
<keyword evidence="4" id="KW-0677">Repeat</keyword>
<keyword evidence="3" id="KW-0732">Signal</keyword>
<organism evidence="9">
    <name type="scientific">Rhododendron williamsianum</name>
    <dbReference type="NCBI Taxonomy" id="262921"/>
    <lineage>
        <taxon>Eukaryota</taxon>
        <taxon>Viridiplantae</taxon>
        <taxon>Streptophyta</taxon>
        <taxon>Embryophyta</taxon>
        <taxon>Tracheophyta</taxon>
        <taxon>Spermatophyta</taxon>
        <taxon>Magnoliopsida</taxon>
        <taxon>eudicotyledons</taxon>
        <taxon>Gunneridae</taxon>
        <taxon>Pentapetalae</taxon>
        <taxon>asterids</taxon>
        <taxon>Ericales</taxon>
        <taxon>Ericaceae</taxon>
        <taxon>Ericoideae</taxon>
        <taxon>Rhodoreae</taxon>
        <taxon>Rhododendron</taxon>
    </lineage>
</organism>
<dbReference type="InterPro" id="IPR055414">
    <property type="entry name" value="LRR_R13L4/SHOC2-like"/>
</dbReference>